<organism evidence="1 2">
    <name type="scientific">Trifolium medium</name>
    <dbReference type="NCBI Taxonomy" id="97028"/>
    <lineage>
        <taxon>Eukaryota</taxon>
        <taxon>Viridiplantae</taxon>
        <taxon>Streptophyta</taxon>
        <taxon>Embryophyta</taxon>
        <taxon>Tracheophyta</taxon>
        <taxon>Spermatophyta</taxon>
        <taxon>Magnoliopsida</taxon>
        <taxon>eudicotyledons</taxon>
        <taxon>Gunneridae</taxon>
        <taxon>Pentapetalae</taxon>
        <taxon>rosids</taxon>
        <taxon>fabids</taxon>
        <taxon>Fabales</taxon>
        <taxon>Fabaceae</taxon>
        <taxon>Papilionoideae</taxon>
        <taxon>50 kb inversion clade</taxon>
        <taxon>NPAAA clade</taxon>
        <taxon>Hologalegina</taxon>
        <taxon>IRL clade</taxon>
        <taxon>Trifolieae</taxon>
        <taxon>Trifolium</taxon>
    </lineage>
</organism>
<protein>
    <submittedName>
        <fullName evidence="1">Polynucleotidyl transferase ribonuclease H fold</fullName>
    </submittedName>
</protein>
<keyword evidence="2" id="KW-1185">Reference proteome</keyword>
<sequence>WNDGPSLSNQVRRIAYDVWNDWFAIHHLKHDENHNFVPPTTGRWEKPCIGWVKCNVDAAFFVEARVTMKGACFRDLVGNFVADLTQRQHTTLSTMEGEAWTLLHAKKRKPIVEVWIWFNLKATHRS</sequence>
<dbReference type="GO" id="GO:0016740">
    <property type="term" value="F:transferase activity"/>
    <property type="evidence" value="ECO:0007669"/>
    <property type="project" value="UniProtKB-KW"/>
</dbReference>
<name>A0A392QX68_9FABA</name>
<evidence type="ECO:0000313" key="2">
    <source>
        <dbReference type="Proteomes" id="UP000265520"/>
    </source>
</evidence>
<proteinExistence type="predicted"/>
<evidence type="ECO:0000313" key="1">
    <source>
        <dbReference type="EMBL" id="MCI28878.1"/>
    </source>
</evidence>
<comment type="caution">
    <text evidence="1">The sequence shown here is derived from an EMBL/GenBank/DDBJ whole genome shotgun (WGS) entry which is preliminary data.</text>
</comment>
<keyword evidence="1" id="KW-0808">Transferase</keyword>
<dbReference type="AlphaFoldDB" id="A0A392QX68"/>
<dbReference type="EMBL" id="LXQA010168605">
    <property type="protein sequence ID" value="MCI28878.1"/>
    <property type="molecule type" value="Genomic_DNA"/>
</dbReference>
<accession>A0A392QX68</accession>
<dbReference type="Proteomes" id="UP000265520">
    <property type="component" value="Unassembled WGS sequence"/>
</dbReference>
<feature type="non-terminal residue" evidence="1">
    <location>
        <position position="1"/>
    </location>
</feature>
<reference evidence="1 2" key="1">
    <citation type="journal article" date="2018" name="Front. Plant Sci.">
        <title>Red Clover (Trifolium pratense) and Zigzag Clover (T. medium) - A Picture of Genomic Similarities and Differences.</title>
        <authorList>
            <person name="Dluhosova J."/>
            <person name="Istvanek J."/>
            <person name="Nedelnik J."/>
            <person name="Repkova J."/>
        </authorList>
    </citation>
    <scope>NUCLEOTIDE SEQUENCE [LARGE SCALE GENOMIC DNA]</scope>
    <source>
        <strain evidence="2">cv. 10/8</strain>
        <tissue evidence="1">Leaf</tissue>
    </source>
</reference>